<dbReference type="Proteomes" id="UP001221142">
    <property type="component" value="Unassembled WGS sequence"/>
</dbReference>
<comment type="caution">
    <text evidence="2">The sequence shown here is derived from an EMBL/GenBank/DDBJ whole genome shotgun (WGS) entry which is preliminary data.</text>
</comment>
<evidence type="ECO:0000313" key="4">
    <source>
        <dbReference type="Proteomes" id="UP001221142"/>
    </source>
</evidence>
<accession>A0AAD7FFX2</accession>
<evidence type="ECO:0000313" key="2">
    <source>
        <dbReference type="EMBL" id="KAJ7616407.1"/>
    </source>
</evidence>
<dbReference type="PANTHER" id="PTHR37450:SF1">
    <property type="entry name" value="CIPC PROTEIN"/>
    <property type="match status" value="1"/>
</dbReference>
<evidence type="ECO:0000256" key="1">
    <source>
        <dbReference type="SAM" id="MobiDB-lite"/>
    </source>
</evidence>
<dbReference type="PANTHER" id="PTHR37450">
    <property type="entry name" value="CIPC PROTEIN"/>
    <property type="match status" value="1"/>
</dbReference>
<reference evidence="2" key="1">
    <citation type="submission" date="2023-03" db="EMBL/GenBank/DDBJ databases">
        <title>Massive genome expansion in bonnet fungi (Mycena s.s.) driven by repeated elements and novel gene families across ecological guilds.</title>
        <authorList>
            <consortium name="Lawrence Berkeley National Laboratory"/>
            <person name="Harder C.B."/>
            <person name="Miyauchi S."/>
            <person name="Viragh M."/>
            <person name="Kuo A."/>
            <person name="Thoen E."/>
            <person name="Andreopoulos B."/>
            <person name="Lu D."/>
            <person name="Skrede I."/>
            <person name="Drula E."/>
            <person name="Henrissat B."/>
            <person name="Morin E."/>
            <person name="Kohler A."/>
            <person name="Barry K."/>
            <person name="LaButti K."/>
            <person name="Morin E."/>
            <person name="Salamov A."/>
            <person name="Lipzen A."/>
            <person name="Mereny Z."/>
            <person name="Hegedus B."/>
            <person name="Baldrian P."/>
            <person name="Stursova M."/>
            <person name="Weitz H."/>
            <person name="Taylor A."/>
            <person name="Grigoriev I.V."/>
            <person name="Nagy L.G."/>
            <person name="Martin F."/>
            <person name="Kauserud H."/>
        </authorList>
    </citation>
    <scope>NUCLEOTIDE SEQUENCE</scope>
    <source>
        <strain evidence="2">9284</strain>
    </source>
</reference>
<evidence type="ECO:0000313" key="3">
    <source>
        <dbReference type="EMBL" id="KAJ7644997.1"/>
    </source>
</evidence>
<dbReference type="AlphaFoldDB" id="A0AAD7FFX2"/>
<protein>
    <submittedName>
        <fullName evidence="2">Uncharacterized protein</fullName>
    </submittedName>
</protein>
<proteinExistence type="predicted"/>
<feature type="region of interest" description="Disordered" evidence="1">
    <location>
        <begin position="206"/>
        <end position="240"/>
    </location>
</feature>
<organism evidence="2 4">
    <name type="scientific">Roridomyces roridus</name>
    <dbReference type="NCBI Taxonomy" id="1738132"/>
    <lineage>
        <taxon>Eukaryota</taxon>
        <taxon>Fungi</taxon>
        <taxon>Dikarya</taxon>
        <taxon>Basidiomycota</taxon>
        <taxon>Agaricomycotina</taxon>
        <taxon>Agaricomycetes</taxon>
        <taxon>Agaricomycetidae</taxon>
        <taxon>Agaricales</taxon>
        <taxon>Marasmiineae</taxon>
        <taxon>Mycenaceae</taxon>
        <taxon>Roridomyces</taxon>
    </lineage>
</organism>
<name>A0AAD7FFX2_9AGAR</name>
<gene>
    <name evidence="3" type="ORF">FB45DRAFT_301506</name>
    <name evidence="2" type="ORF">FB45DRAFT_934168</name>
</gene>
<feature type="compositionally biased region" description="Basic and acidic residues" evidence="1">
    <location>
        <begin position="210"/>
        <end position="229"/>
    </location>
</feature>
<dbReference type="Pfam" id="PF12585">
    <property type="entry name" value="DUF3759"/>
    <property type="match status" value="1"/>
</dbReference>
<dbReference type="EMBL" id="JARKIF010000022">
    <property type="protein sequence ID" value="KAJ7616407.1"/>
    <property type="molecule type" value="Genomic_DNA"/>
</dbReference>
<dbReference type="EMBL" id="JARKIF010000003">
    <property type="protein sequence ID" value="KAJ7644997.1"/>
    <property type="molecule type" value="Genomic_DNA"/>
</dbReference>
<dbReference type="InterPro" id="IPR022234">
    <property type="entry name" value="DUF3759"/>
</dbReference>
<keyword evidence="4" id="KW-1185">Reference proteome</keyword>
<sequence length="240" mass="27513">MGFFENDDDYRRHEEAWRTVEQARLHPEHHQAKLSHELISGAAAFAAAKMYEHHLEKEGKPVDHANAKALLAGFAGFYIDKLVETKGADAWEGHKNKEEAKAEAARHLEQQYTAEAHERWNAEHDHWHAQGGPQGYAPPPPNYGYVAPGFMTPQQLAQPYYPNMPYAPPPMGYAPGWAPPPPPMAYAQPGYAPPGVVYEQPVMHHHGHMGRMERREERMEERREERREGFGFGRGRHERW</sequence>